<keyword evidence="3 9" id="KW-1003">Cell membrane</keyword>
<evidence type="ECO:0000256" key="6">
    <source>
        <dbReference type="ARBA" id="ARBA00022989"/>
    </source>
</evidence>
<keyword evidence="5 9" id="KW-0653">Protein transport</keyword>
<dbReference type="EMBL" id="CP121472">
    <property type="protein sequence ID" value="WPL16714.1"/>
    <property type="molecule type" value="Genomic_DNA"/>
</dbReference>
<evidence type="ECO:0000256" key="3">
    <source>
        <dbReference type="ARBA" id="ARBA00022475"/>
    </source>
</evidence>
<comment type="function">
    <text evidence="9">Essential subunit of the Sec protein translocation channel SecYEG. Clamps together the 2 halves of SecY. May contact the channel plug during translocation.</text>
</comment>
<dbReference type="Pfam" id="PF00584">
    <property type="entry name" value="SecE"/>
    <property type="match status" value="1"/>
</dbReference>
<comment type="similarity">
    <text evidence="9">Belongs to the SecE/SEC61-gamma family.</text>
</comment>
<dbReference type="InterPro" id="IPR038379">
    <property type="entry name" value="SecE_sf"/>
</dbReference>
<keyword evidence="4 9" id="KW-0812">Transmembrane</keyword>
<evidence type="ECO:0000256" key="2">
    <source>
        <dbReference type="ARBA" id="ARBA00022448"/>
    </source>
</evidence>
<sequence>MDTPKLAVAVILLVAGIWGFYFFANYSLLLRVIILLAIAAGAVAIALTSGPGRKLWRFASDSRMEVRRVIWPTRQETMQTTLVVIVMVLILGILLWLFDTLLMSILRLLTGTGG</sequence>
<keyword evidence="11" id="KW-1185">Reference proteome</keyword>
<dbReference type="PROSITE" id="PS01067">
    <property type="entry name" value="SECE_SEC61G"/>
    <property type="match status" value="1"/>
</dbReference>
<feature type="transmembrane region" description="Helical" evidence="9">
    <location>
        <begin position="6"/>
        <end position="23"/>
    </location>
</feature>
<accession>A0ABZ0S888</accession>
<evidence type="ECO:0000256" key="5">
    <source>
        <dbReference type="ARBA" id="ARBA00022927"/>
    </source>
</evidence>
<comment type="subcellular location">
    <subcellularLocation>
        <location evidence="1">Membrane</location>
    </subcellularLocation>
</comment>
<comment type="caution">
    <text evidence="9">Lacks conserved residue(s) required for the propagation of feature annotation.</text>
</comment>
<evidence type="ECO:0000256" key="7">
    <source>
        <dbReference type="ARBA" id="ARBA00023010"/>
    </source>
</evidence>
<dbReference type="NCBIfam" id="NF004371">
    <property type="entry name" value="PRK05740.1-1"/>
    <property type="match status" value="1"/>
</dbReference>
<evidence type="ECO:0000256" key="8">
    <source>
        <dbReference type="ARBA" id="ARBA00023136"/>
    </source>
</evidence>
<dbReference type="HAMAP" id="MF_00422">
    <property type="entry name" value="SecE"/>
    <property type="match status" value="1"/>
</dbReference>
<dbReference type="PANTHER" id="PTHR33910:SF1">
    <property type="entry name" value="PROTEIN TRANSLOCASE SUBUNIT SECE"/>
    <property type="match status" value="1"/>
</dbReference>
<evidence type="ECO:0000256" key="9">
    <source>
        <dbReference type="HAMAP-Rule" id="MF_00422"/>
    </source>
</evidence>
<evidence type="ECO:0000256" key="4">
    <source>
        <dbReference type="ARBA" id="ARBA00022692"/>
    </source>
</evidence>
<dbReference type="Proteomes" id="UP001432180">
    <property type="component" value="Chromosome"/>
</dbReference>
<keyword evidence="7 9" id="KW-0811">Translocation</keyword>
<protein>
    <recommendedName>
        <fullName evidence="9">Protein translocase subunit SecE</fullName>
    </recommendedName>
</protein>
<dbReference type="PANTHER" id="PTHR33910">
    <property type="entry name" value="PROTEIN TRANSLOCASE SUBUNIT SECE"/>
    <property type="match status" value="1"/>
</dbReference>
<keyword evidence="6 9" id="KW-1133">Transmembrane helix</keyword>
<dbReference type="Gene3D" id="1.20.5.1030">
    <property type="entry name" value="Preprotein translocase secy subunit"/>
    <property type="match status" value="1"/>
</dbReference>
<evidence type="ECO:0000313" key="11">
    <source>
        <dbReference type="Proteomes" id="UP001432180"/>
    </source>
</evidence>
<dbReference type="InterPro" id="IPR005807">
    <property type="entry name" value="SecE_bac"/>
</dbReference>
<feature type="transmembrane region" description="Helical" evidence="9">
    <location>
        <begin position="78"/>
        <end position="98"/>
    </location>
</feature>
<name>A0ABZ0S888_9GAMM</name>
<proteinExistence type="inferred from homology"/>
<comment type="subunit">
    <text evidence="9">Component of the Sec protein translocase complex. Heterotrimer consisting of SecY, SecE and SecG subunits. The heterotrimers can form oligomers, although 1 heterotrimer is thought to be able to translocate proteins. Interacts with the ribosome. Interacts with SecDF, and other proteins may be involved. Interacts with SecA.</text>
</comment>
<evidence type="ECO:0000313" key="10">
    <source>
        <dbReference type="EMBL" id="WPL16714.1"/>
    </source>
</evidence>
<dbReference type="NCBIfam" id="TIGR00964">
    <property type="entry name" value="secE_bact"/>
    <property type="match status" value="1"/>
</dbReference>
<keyword evidence="2 9" id="KW-0813">Transport</keyword>
<dbReference type="InterPro" id="IPR001901">
    <property type="entry name" value="Translocase_SecE/Sec61-g"/>
</dbReference>
<evidence type="ECO:0000256" key="1">
    <source>
        <dbReference type="ARBA" id="ARBA00004370"/>
    </source>
</evidence>
<keyword evidence="8 9" id="KW-0472">Membrane</keyword>
<organism evidence="10 11">
    <name type="scientific">Thiorhodovibrio winogradskyi</name>
    <dbReference type="NCBI Taxonomy" id="77007"/>
    <lineage>
        <taxon>Bacteria</taxon>
        <taxon>Pseudomonadati</taxon>
        <taxon>Pseudomonadota</taxon>
        <taxon>Gammaproteobacteria</taxon>
        <taxon>Chromatiales</taxon>
        <taxon>Chromatiaceae</taxon>
        <taxon>Thiorhodovibrio</taxon>
    </lineage>
</organism>
<reference evidence="10 11" key="1">
    <citation type="journal article" date="2023" name="Microorganisms">
        <title>Thiorhodovibrio frisius and Trv. litoralis spp. nov., Two Novel Members from a Clade of Fastidious Purple Sulfur Bacteria That Exhibit Unique Red-Shifted Light-Harvesting Capabilities.</title>
        <authorList>
            <person name="Methner A."/>
            <person name="Kuzyk S.B."/>
            <person name="Petersen J."/>
            <person name="Bauer S."/>
            <person name="Brinkmann H."/>
            <person name="Sichau K."/>
            <person name="Wanner G."/>
            <person name="Wolf J."/>
            <person name="Neumann-Schaal M."/>
            <person name="Henke P."/>
            <person name="Tank M."/>
            <person name="Sproer C."/>
            <person name="Bunk B."/>
            <person name="Overmann J."/>
        </authorList>
    </citation>
    <scope>NUCLEOTIDE SEQUENCE [LARGE SCALE GENOMIC DNA]</scope>
    <source>
        <strain evidence="10 11">DSM 6702</strain>
    </source>
</reference>
<feature type="transmembrane region" description="Helical" evidence="9">
    <location>
        <begin position="28"/>
        <end position="47"/>
    </location>
</feature>
<gene>
    <name evidence="9 10" type="primary">secE</name>
    <name evidence="10" type="ORF">Thiowin_01688</name>
</gene>
<dbReference type="PRINTS" id="PR01650">
    <property type="entry name" value="SECETRNLCASE"/>
</dbReference>